<gene>
    <name evidence="1" type="ORF">MSPICULIGERA_LOCUS23458</name>
</gene>
<feature type="non-terminal residue" evidence="1">
    <location>
        <position position="214"/>
    </location>
</feature>
<accession>A0AA36DCX7</accession>
<organism evidence="1 2">
    <name type="scientific">Mesorhabditis spiculigera</name>
    <dbReference type="NCBI Taxonomy" id="96644"/>
    <lineage>
        <taxon>Eukaryota</taxon>
        <taxon>Metazoa</taxon>
        <taxon>Ecdysozoa</taxon>
        <taxon>Nematoda</taxon>
        <taxon>Chromadorea</taxon>
        <taxon>Rhabditida</taxon>
        <taxon>Rhabditina</taxon>
        <taxon>Rhabditomorpha</taxon>
        <taxon>Rhabditoidea</taxon>
        <taxon>Rhabditidae</taxon>
        <taxon>Mesorhabditinae</taxon>
        <taxon>Mesorhabditis</taxon>
    </lineage>
</organism>
<reference evidence="1" key="1">
    <citation type="submission" date="2023-06" db="EMBL/GenBank/DDBJ databases">
        <authorList>
            <person name="Delattre M."/>
        </authorList>
    </citation>
    <scope>NUCLEOTIDE SEQUENCE</scope>
    <source>
        <strain evidence="1">AF72</strain>
    </source>
</reference>
<comment type="caution">
    <text evidence="1">The sequence shown here is derived from an EMBL/GenBank/DDBJ whole genome shotgun (WGS) entry which is preliminary data.</text>
</comment>
<evidence type="ECO:0000313" key="2">
    <source>
        <dbReference type="Proteomes" id="UP001177023"/>
    </source>
</evidence>
<keyword evidence="2" id="KW-1185">Reference proteome</keyword>
<dbReference type="Proteomes" id="UP001177023">
    <property type="component" value="Unassembled WGS sequence"/>
</dbReference>
<proteinExistence type="predicted"/>
<protein>
    <submittedName>
        <fullName evidence="1">Uncharacterized protein</fullName>
    </submittedName>
</protein>
<evidence type="ECO:0000313" key="1">
    <source>
        <dbReference type="EMBL" id="CAJ0585435.1"/>
    </source>
</evidence>
<sequence length="214" mass="24487">MAAYSSTSCRSPMMFFVVRLHNAGQRDCFTPFFAHRASNAARLLAQLRRQHPPGYAKSKSPLPCSTMPCLLLLLNTIREATLKLAQGQRHAEQLRCFRLYLLATPDHQLRSTPQLTALFDNVIVHMVVTFHDVHLPTDTADNQHRHPTILDSAACSLLCMQISTTYRRDIYYFRVLHLLHNRVQYVDEHMYKRLRHATSRTSTATIALTSIALT</sequence>
<dbReference type="EMBL" id="CATQJA010002704">
    <property type="protein sequence ID" value="CAJ0585435.1"/>
    <property type="molecule type" value="Genomic_DNA"/>
</dbReference>
<name>A0AA36DCX7_9BILA</name>
<dbReference type="AlphaFoldDB" id="A0AA36DCX7"/>